<dbReference type="Pfam" id="PF09650">
    <property type="entry name" value="PHA_gran_rgn"/>
    <property type="match status" value="1"/>
</dbReference>
<dbReference type="EMBL" id="CP015249">
    <property type="protein sequence ID" value="ANB17722.1"/>
    <property type="molecule type" value="Genomic_DNA"/>
</dbReference>
<dbReference type="Proteomes" id="UP000076830">
    <property type="component" value="Chromosome"/>
</dbReference>
<evidence type="ECO:0000313" key="2">
    <source>
        <dbReference type="Proteomes" id="UP000076830"/>
    </source>
</evidence>
<sequence length="91" mass="10239">MSRIDIVRPHQRSRQDVQAAVDRLACSLGGQFGVCHRWDGDTLAFERSGVRGRIAVSDHEVRVTAELGLLMGAMKPLIEREIVRYLDEHLA</sequence>
<keyword evidence="2" id="KW-1185">Reference proteome</keyword>
<name>A0A167GUS5_9GAMM</name>
<dbReference type="STRING" id="1300342.I596_1698"/>
<dbReference type="InterPro" id="IPR013433">
    <property type="entry name" value="PHA_gran_rgn"/>
</dbReference>
<dbReference type="KEGG" id="dko:I596_1698"/>
<protein>
    <submittedName>
        <fullName evidence="1">Polyhydroxyalkanoic acid system protein</fullName>
    </submittedName>
</protein>
<accession>A0A167GUS5</accession>
<dbReference type="NCBIfam" id="TIGR02610">
    <property type="entry name" value="PHA_gran_rgn"/>
    <property type="match status" value="1"/>
</dbReference>
<reference evidence="1 2" key="1">
    <citation type="submission" date="2016-04" db="EMBL/GenBank/DDBJ databases">
        <title>Complete genome sequence of Dokdonella koreensis DS-123T.</title>
        <authorList>
            <person name="Kim J.F."/>
            <person name="Lee H."/>
            <person name="Kwak M.-J."/>
        </authorList>
    </citation>
    <scope>NUCLEOTIDE SEQUENCE [LARGE SCALE GENOMIC DNA]</scope>
    <source>
        <strain evidence="1 2">DS-123</strain>
    </source>
</reference>
<dbReference type="RefSeq" id="WP_067646120.1">
    <property type="nucleotide sequence ID" value="NZ_CP015249.1"/>
</dbReference>
<proteinExistence type="predicted"/>
<evidence type="ECO:0000313" key="1">
    <source>
        <dbReference type="EMBL" id="ANB17722.1"/>
    </source>
</evidence>
<gene>
    <name evidence="1" type="ORF">I596_1698</name>
</gene>
<organism evidence="1 2">
    <name type="scientific">Dokdonella koreensis DS-123</name>
    <dbReference type="NCBI Taxonomy" id="1300342"/>
    <lineage>
        <taxon>Bacteria</taxon>
        <taxon>Pseudomonadati</taxon>
        <taxon>Pseudomonadota</taxon>
        <taxon>Gammaproteobacteria</taxon>
        <taxon>Lysobacterales</taxon>
        <taxon>Rhodanobacteraceae</taxon>
        <taxon>Dokdonella</taxon>
    </lineage>
</organism>
<dbReference type="AlphaFoldDB" id="A0A167GUS5"/>
<dbReference type="OrthoDB" id="287584at2"/>